<dbReference type="AlphaFoldDB" id="A0A2K3KND3"/>
<evidence type="ECO:0000313" key="1">
    <source>
        <dbReference type="EMBL" id="PNX67776.1"/>
    </source>
</evidence>
<dbReference type="Proteomes" id="UP000236291">
    <property type="component" value="Unassembled WGS sequence"/>
</dbReference>
<organism evidence="1 2">
    <name type="scientific">Trifolium pratense</name>
    <name type="common">Red clover</name>
    <dbReference type="NCBI Taxonomy" id="57577"/>
    <lineage>
        <taxon>Eukaryota</taxon>
        <taxon>Viridiplantae</taxon>
        <taxon>Streptophyta</taxon>
        <taxon>Embryophyta</taxon>
        <taxon>Tracheophyta</taxon>
        <taxon>Spermatophyta</taxon>
        <taxon>Magnoliopsida</taxon>
        <taxon>eudicotyledons</taxon>
        <taxon>Gunneridae</taxon>
        <taxon>Pentapetalae</taxon>
        <taxon>rosids</taxon>
        <taxon>fabids</taxon>
        <taxon>Fabales</taxon>
        <taxon>Fabaceae</taxon>
        <taxon>Papilionoideae</taxon>
        <taxon>50 kb inversion clade</taxon>
        <taxon>NPAAA clade</taxon>
        <taxon>Hologalegina</taxon>
        <taxon>IRL clade</taxon>
        <taxon>Trifolieae</taxon>
        <taxon>Trifolium</taxon>
    </lineage>
</organism>
<reference evidence="1 2" key="1">
    <citation type="journal article" date="2014" name="Am. J. Bot.">
        <title>Genome assembly and annotation for red clover (Trifolium pratense; Fabaceae).</title>
        <authorList>
            <person name="Istvanek J."/>
            <person name="Jaros M."/>
            <person name="Krenek A."/>
            <person name="Repkova J."/>
        </authorList>
    </citation>
    <scope>NUCLEOTIDE SEQUENCE [LARGE SCALE GENOMIC DNA]</scope>
    <source>
        <strain evidence="2">cv. Tatra</strain>
        <tissue evidence="1">Young leaves</tissue>
    </source>
</reference>
<gene>
    <name evidence="1" type="ORF">L195_g055807</name>
</gene>
<name>A0A2K3KND3_TRIPR</name>
<feature type="non-terminal residue" evidence="1">
    <location>
        <position position="1"/>
    </location>
</feature>
<dbReference type="EMBL" id="ASHM01103141">
    <property type="protein sequence ID" value="PNX67776.1"/>
    <property type="molecule type" value="Genomic_DNA"/>
</dbReference>
<proteinExistence type="predicted"/>
<sequence>AEAKTCLVHLHKLQAQQAQQACLQAQARADAGKLIGTRT</sequence>
<evidence type="ECO:0000313" key="2">
    <source>
        <dbReference type="Proteomes" id="UP000236291"/>
    </source>
</evidence>
<reference evidence="1 2" key="2">
    <citation type="journal article" date="2017" name="Front. Plant Sci.">
        <title>Gene Classification and Mining of Molecular Markers Useful in Red Clover (Trifolium pratense) Breeding.</title>
        <authorList>
            <person name="Istvanek J."/>
            <person name="Dluhosova J."/>
            <person name="Dluhos P."/>
            <person name="Patkova L."/>
            <person name="Nedelnik J."/>
            <person name="Repkova J."/>
        </authorList>
    </citation>
    <scope>NUCLEOTIDE SEQUENCE [LARGE SCALE GENOMIC DNA]</scope>
    <source>
        <strain evidence="2">cv. Tatra</strain>
        <tissue evidence="1">Young leaves</tissue>
    </source>
</reference>
<comment type="caution">
    <text evidence="1">The sequence shown here is derived from an EMBL/GenBank/DDBJ whole genome shotgun (WGS) entry which is preliminary data.</text>
</comment>
<protein>
    <submittedName>
        <fullName evidence="1">Uncharacterized protein</fullName>
    </submittedName>
</protein>
<accession>A0A2K3KND3</accession>